<gene>
    <name evidence="1" type="ORF">OUZ56_005535</name>
</gene>
<dbReference type="Proteomes" id="UP001234178">
    <property type="component" value="Unassembled WGS sequence"/>
</dbReference>
<keyword evidence="2" id="KW-1185">Reference proteome</keyword>
<protein>
    <submittedName>
        <fullName evidence="1">Uncharacterized protein</fullName>
    </submittedName>
</protein>
<evidence type="ECO:0000313" key="2">
    <source>
        <dbReference type="Proteomes" id="UP001234178"/>
    </source>
</evidence>
<comment type="caution">
    <text evidence="1">The sequence shown here is derived from an EMBL/GenBank/DDBJ whole genome shotgun (WGS) entry which is preliminary data.</text>
</comment>
<accession>A0ABQ9YTS5</accession>
<dbReference type="EMBL" id="JAOYFB010000001">
    <property type="protein sequence ID" value="KAK4003783.1"/>
    <property type="molecule type" value="Genomic_DNA"/>
</dbReference>
<organism evidence="1 2">
    <name type="scientific">Daphnia magna</name>
    <dbReference type="NCBI Taxonomy" id="35525"/>
    <lineage>
        <taxon>Eukaryota</taxon>
        <taxon>Metazoa</taxon>
        <taxon>Ecdysozoa</taxon>
        <taxon>Arthropoda</taxon>
        <taxon>Crustacea</taxon>
        <taxon>Branchiopoda</taxon>
        <taxon>Diplostraca</taxon>
        <taxon>Cladocera</taxon>
        <taxon>Anomopoda</taxon>
        <taxon>Daphniidae</taxon>
        <taxon>Daphnia</taxon>
    </lineage>
</organism>
<sequence>MLGLSRSASTWMGFTVGVPKQKLLFVNRKSEDEQKLFCTIFCRRAITGWYSTTTPGLVVHIADAAVRSCPGKHELNLRLTRQHKR</sequence>
<reference evidence="1 2" key="1">
    <citation type="journal article" date="2023" name="Nucleic Acids Res.">
        <title>The hologenome of Daphnia magna reveals possible DNA methylation and microbiome-mediated evolution of the host genome.</title>
        <authorList>
            <person name="Chaturvedi A."/>
            <person name="Li X."/>
            <person name="Dhandapani V."/>
            <person name="Marshall H."/>
            <person name="Kissane S."/>
            <person name="Cuenca-Cambronero M."/>
            <person name="Asole G."/>
            <person name="Calvet F."/>
            <person name="Ruiz-Romero M."/>
            <person name="Marangio P."/>
            <person name="Guigo R."/>
            <person name="Rago D."/>
            <person name="Mirbahai L."/>
            <person name="Eastwood N."/>
            <person name="Colbourne J.K."/>
            <person name="Zhou J."/>
            <person name="Mallon E."/>
            <person name="Orsini L."/>
        </authorList>
    </citation>
    <scope>NUCLEOTIDE SEQUENCE [LARGE SCALE GENOMIC DNA]</scope>
    <source>
        <strain evidence="1">LRV0_1</strain>
    </source>
</reference>
<evidence type="ECO:0000313" key="1">
    <source>
        <dbReference type="EMBL" id="KAK4003783.1"/>
    </source>
</evidence>
<name>A0ABQ9YTS5_9CRUS</name>
<proteinExistence type="predicted"/>